<dbReference type="AlphaFoldDB" id="A0A1Y2T135"/>
<gene>
    <name evidence="1" type="ORF">A6D92_21880</name>
</gene>
<reference evidence="2" key="1">
    <citation type="submission" date="2016-04" db="EMBL/GenBank/DDBJ databases">
        <authorList>
            <person name="Antunes L.P."/>
            <person name="Martins L.F."/>
            <person name="Pereira R.V."/>
            <person name="Thomas A.M."/>
            <person name="Barbosa D."/>
            <person name="Nascimento L."/>
            <person name="Silva G.M."/>
            <person name="Condomitti G.W."/>
            <person name="Digiampietri L.A."/>
            <person name="Lombardi K.C."/>
            <person name="Ramos P.L."/>
            <person name="Quaggio R.B."/>
            <person name="Oliveira J.C."/>
            <person name="Pascon R.C."/>
            <person name="Cruz J.B."/>
            <person name="Silva A.M."/>
            <person name="Setubal J.C."/>
        </authorList>
    </citation>
    <scope>NUCLEOTIDE SEQUENCE [LARGE SCALE GENOMIC DNA]</scope>
</reference>
<evidence type="ECO:0000313" key="2">
    <source>
        <dbReference type="Proteomes" id="UP000194267"/>
    </source>
</evidence>
<dbReference type="EMBL" id="LWLV01002458">
    <property type="protein sequence ID" value="OTA40190.1"/>
    <property type="molecule type" value="Genomic_DNA"/>
</dbReference>
<proteinExistence type="predicted"/>
<comment type="caution">
    <text evidence="1">The sequence shown here is derived from an EMBL/GenBank/DDBJ whole genome shotgun (WGS) entry which is preliminary data.</text>
</comment>
<organism evidence="1 2">
    <name type="scientific">Symbiobacterium thermophilum</name>
    <dbReference type="NCBI Taxonomy" id="2734"/>
    <lineage>
        <taxon>Bacteria</taxon>
        <taxon>Bacillati</taxon>
        <taxon>Bacillota</taxon>
        <taxon>Clostridia</taxon>
        <taxon>Eubacteriales</taxon>
        <taxon>Symbiobacteriaceae</taxon>
        <taxon>Symbiobacterium</taxon>
    </lineage>
</organism>
<evidence type="ECO:0000313" key="1">
    <source>
        <dbReference type="EMBL" id="OTA40190.1"/>
    </source>
</evidence>
<accession>A0A1Y2T135</accession>
<dbReference type="Proteomes" id="UP000194267">
    <property type="component" value="Unassembled WGS sequence"/>
</dbReference>
<sequence>MYLRVPARDESSPMMRRVEQVLRAHPGSTRVRIKMEPEGKWIEVHEHLRVTVTPSLVNALARIVGEQSVVVR</sequence>
<name>A0A1Y2T135_SYMTR</name>
<protein>
    <submittedName>
        <fullName evidence="1">Uncharacterized protein</fullName>
    </submittedName>
</protein>